<evidence type="ECO:0000313" key="3">
    <source>
        <dbReference type="Proteomes" id="UP000672032"/>
    </source>
</evidence>
<keyword evidence="3" id="KW-1185">Reference proteome</keyword>
<reference evidence="2" key="1">
    <citation type="submission" date="2020-10" db="EMBL/GenBank/DDBJ databases">
        <title>Genome Sequence of Monilinia vaccinii-corymbosi Sheds Light on Mummy Berry Disease Infection of Blueberry and Mating Type.</title>
        <authorList>
            <person name="Yow A.G."/>
            <person name="Zhang Y."/>
            <person name="Bansal K."/>
            <person name="Eacker S.M."/>
            <person name="Sullivan S."/>
            <person name="Liachko I."/>
            <person name="Cubeta M.A."/>
            <person name="Rollins J.A."/>
            <person name="Ashrafi H."/>
        </authorList>
    </citation>
    <scope>NUCLEOTIDE SEQUENCE</scope>
    <source>
        <strain evidence="2">RL-1</strain>
    </source>
</reference>
<evidence type="ECO:0000313" key="2">
    <source>
        <dbReference type="EMBL" id="QSZ31115.1"/>
    </source>
</evidence>
<dbReference type="EMBL" id="CP063406">
    <property type="protein sequence ID" value="QSZ31115.1"/>
    <property type="molecule type" value="Genomic_DNA"/>
</dbReference>
<name>A0A8A3NZN5_9HELO</name>
<sequence>MKLSNLPVLAILSFTSSVVYAADSPPRCTHVNFATGNPKEALNRINDLCKPIAGLQRASLGTTTCVDFGSFAYEVSVWNMEDVDKYLNFNVCTGFLIDLIKCPKGGVRTTYPSKWHFRLLPKNEKCLAML</sequence>
<feature type="chain" id="PRO_5032404520" evidence="1">
    <location>
        <begin position="22"/>
        <end position="130"/>
    </location>
</feature>
<keyword evidence="1" id="KW-0732">Signal</keyword>
<proteinExistence type="predicted"/>
<dbReference type="AlphaFoldDB" id="A0A8A3NZN5"/>
<evidence type="ECO:0000256" key="1">
    <source>
        <dbReference type="SAM" id="SignalP"/>
    </source>
</evidence>
<gene>
    <name evidence="2" type="ORF">DSL72_000678</name>
</gene>
<protein>
    <submittedName>
        <fullName evidence="2">Uncharacterized protein</fullName>
    </submittedName>
</protein>
<organism evidence="2 3">
    <name type="scientific">Monilinia vaccinii-corymbosi</name>
    <dbReference type="NCBI Taxonomy" id="61207"/>
    <lineage>
        <taxon>Eukaryota</taxon>
        <taxon>Fungi</taxon>
        <taxon>Dikarya</taxon>
        <taxon>Ascomycota</taxon>
        <taxon>Pezizomycotina</taxon>
        <taxon>Leotiomycetes</taxon>
        <taxon>Helotiales</taxon>
        <taxon>Sclerotiniaceae</taxon>
        <taxon>Monilinia</taxon>
    </lineage>
</organism>
<accession>A0A8A3NZN5</accession>
<feature type="signal peptide" evidence="1">
    <location>
        <begin position="1"/>
        <end position="21"/>
    </location>
</feature>
<dbReference type="Proteomes" id="UP000672032">
    <property type="component" value="Chromosome 2"/>
</dbReference>